<sequence length="34" mass="3816">MTKLLLCQRSLHQIQINPNILVTSQLSQHNLGSS</sequence>
<dbReference type="EMBL" id="GGEC01082208">
    <property type="protein sequence ID" value="MBX62692.1"/>
    <property type="molecule type" value="Transcribed_RNA"/>
</dbReference>
<evidence type="ECO:0000313" key="1">
    <source>
        <dbReference type="EMBL" id="MBX62692.1"/>
    </source>
</evidence>
<organism evidence="1">
    <name type="scientific">Rhizophora mucronata</name>
    <name type="common">Asiatic mangrove</name>
    <dbReference type="NCBI Taxonomy" id="61149"/>
    <lineage>
        <taxon>Eukaryota</taxon>
        <taxon>Viridiplantae</taxon>
        <taxon>Streptophyta</taxon>
        <taxon>Embryophyta</taxon>
        <taxon>Tracheophyta</taxon>
        <taxon>Spermatophyta</taxon>
        <taxon>Magnoliopsida</taxon>
        <taxon>eudicotyledons</taxon>
        <taxon>Gunneridae</taxon>
        <taxon>Pentapetalae</taxon>
        <taxon>rosids</taxon>
        <taxon>fabids</taxon>
        <taxon>Malpighiales</taxon>
        <taxon>Rhizophoraceae</taxon>
        <taxon>Rhizophora</taxon>
    </lineage>
</organism>
<reference evidence="1" key="1">
    <citation type="submission" date="2018-02" db="EMBL/GenBank/DDBJ databases">
        <title>Rhizophora mucronata_Transcriptome.</title>
        <authorList>
            <person name="Meera S.P."/>
            <person name="Sreeshan A."/>
            <person name="Augustine A."/>
        </authorList>
    </citation>
    <scope>NUCLEOTIDE SEQUENCE</scope>
    <source>
        <tissue evidence="1">Leaf</tissue>
    </source>
</reference>
<proteinExistence type="predicted"/>
<accession>A0A2P2Q6T9</accession>
<name>A0A2P2Q6T9_RHIMU</name>
<dbReference type="AlphaFoldDB" id="A0A2P2Q6T9"/>
<protein>
    <submittedName>
        <fullName evidence="1">Uncharacterized protein</fullName>
    </submittedName>
</protein>